<dbReference type="EMBL" id="CP000390">
    <property type="protein sequence ID" value="ABG63966.1"/>
    <property type="molecule type" value="Genomic_DNA"/>
</dbReference>
<dbReference type="AlphaFoldDB" id="Q11F59"/>
<dbReference type="InterPro" id="IPR023296">
    <property type="entry name" value="Glyco_hydro_beta-prop_sf"/>
</dbReference>
<sequence>MEWTNPNGKSPLRIAVLVGREKGLAPWELQLLDRLLADPRFELVALLVNPRPFSTKATALFKFVAHIDRRLFARLPPYTPTYFAHTRERIEIIRLTRRASDRKPDLPPGILERLRLDLVLRTIPEGLADDIVAELPFGEWAPNVADLQSGEAEWCGFSEVASNAPTISLSIYARRGSKRPPQEIDSASFNPKFSAARSAAFLKEKSVFLIMRELRRLADTRQLATKPIPPEPAASPGKAEVGRYIAGFARAAATRLRWELMRKAGWQAAVWTLYAGEGTVEDFEPGTSTELPPARNSIKADPFLFNRNGRFYVFYENYAVGDSKAHIAVGRLKQGTIEPLGIALRGDGHLSFPFVFQSKGEIFLMPETHQQKRIEIWRCVKFPLEWELHATAMEGCSAADSTLFRHRNKWWLLTNLSDHHAFEDHCSELYAFEVDGPSLSRIEPHRRNPVVIGSTVARNAGRVFSRHGRLFRPSQNNAYGIYGYGLNIMEIEELTRETYRERCIRTILPDFKPGLIGCHHFDASGGRYILDARLNR</sequence>
<evidence type="ECO:0000313" key="2">
    <source>
        <dbReference type="EMBL" id="ABG63966.1"/>
    </source>
</evidence>
<evidence type="ECO:0000259" key="1">
    <source>
        <dbReference type="Pfam" id="PF24793"/>
    </source>
</evidence>
<feature type="domain" description="Glucosamine inositolphosphorylceramide transferase 1 N-terminal" evidence="1">
    <location>
        <begin position="298"/>
        <end position="504"/>
    </location>
</feature>
<dbReference type="KEGG" id="mes:Meso_2582"/>
<dbReference type="InterPro" id="IPR056442">
    <property type="entry name" value="GINT1_N"/>
</dbReference>
<proteinExistence type="predicted"/>
<reference evidence="2" key="1">
    <citation type="submission" date="2006-06" db="EMBL/GenBank/DDBJ databases">
        <title>Complete sequence of chromosome of Chelativorans sp. BNC1.</title>
        <authorList>
            <consortium name="US DOE Joint Genome Institute"/>
            <person name="Copeland A."/>
            <person name="Lucas S."/>
            <person name="Lapidus A."/>
            <person name="Barry K."/>
            <person name="Detter J.C."/>
            <person name="Glavina del Rio T."/>
            <person name="Hammon N."/>
            <person name="Israni S."/>
            <person name="Dalin E."/>
            <person name="Tice H."/>
            <person name="Pitluck S."/>
            <person name="Chertkov O."/>
            <person name="Brettin T."/>
            <person name="Bruce D."/>
            <person name="Han C."/>
            <person name="Tapia R."/>
            <person name="Gilna P."/>
            <person name="Schmutz J."/>
            <person name="Larimer F."/>
            <person name="Land M."/>
            <person name="Hauser L."/>
            <person name="Kyrpides N."/>
            <person name="Mikhailova N."/>
            <person name="Richardson P."/>
        </authorList>
    </citation>
    <scope>NUCLEOTIDE SEQUENCE</scope>
    <source>
        <strain evidence="2">BNC1</strain>
    </source>
</reference>
<dbReference type="Pfam" id="PF24793">
    <property type="entry name" value="GINT1_N"/>
    <property type="match status" value="1"/>
</dbReference>
<dbReference type="SUPFAM" id="SSF75005">
    <property type="entry name" value="Arabinanase/levansucrase/invertase"/>
    <property type="match status" value="1"/>
</dbReference>
<organism evidence="2">
    <name type="scientific">Chelativorans sp. (strain BNC1)</name>
    <dbReference type="NCBI Taxonomy" id="266779"/>
    <lineage>
        <taxon>Bacteria</taxon>
        <taxon>Pseudomonadati</taxon>
        <taxon>Pseudomonadota</taxon>
        <taxon>Alphaproteobacteria</taxon>
        <taxon>Hyphomicrobiales</taxon>
        <taxon>Phyllobacteriaceae</taxon>
        <taxon>Chelativorans</taxon>
    </lineage>
</organism>
<dbReference type="HOGENOM" id="CLU_038233_0_0_5"/>
<name>Q11F59_CHESB</name>
<accession>Q11F59</accession>
<dbReference type="STRING" id="266779.Meso_2582"/>
<protein>
    <recommendedName>
        <fullName evidence="1">Glucosamine inositolphosphorylceramide transferase 1 N-terminal domain-containing protein</fullName>
    </recommendedName>
</protein>
<gene>
    <name evidence="2" type="ordered locus">Meso_2582</name>
</gene>
<dbReference type="eggNOG" id="COG0223">
    <property type="taxonomic scope" value="Bacteria"/>
</dbReference>